<keyword evidence="3" id="KW-0378">Hydrolase</keyword>
<dbReference type="GO" id="GO:0006508">
    <property type="term" value="P:proteolysis"/>
    <property type="evidence" value="ECO:0007669"/>
    <property type="project" value="UniProtKB-KW"/>
</dbReference>
<dbReference type="InterPro" id="IPR000668">
    <property type="entry name" value="Peptidase_C1A_C"/>
</dbReference>
<organism evidence="6 7">
    <name type="scientific">Dovyalis caffra</name>
    <dbReference type="NCBI Taxonomy" id="77055"/>
    <lineage>
        <taxon>Eukaryota</taxon>
        <taxon>Viridiplantae</taxon>
        <taxon>Streptophyta</taxon>
        <taxon>Embryophyta</taxon>
        <taxon>Tracheophyta</taxon>
        <taxon>Spermatophyta</taxon>
        <taxon>Magnoliopsida</taxon>
        <taxon>eudicotyledons</taxon>
        <taxon>Gunneridae</taxon>
        <taxon>Pentapetalae</taxon>
        <taxon>rosids</taxon>
        <taxon>fabids</taxon>
        <taxon>Malpighiales</taxon>
        <taxon>Salicaceae</taxon>
        <taxon>Flacourtieae</taxon>
        <taxon>Dovyalis</taxon>
    </lineage>
</organism>
<dbReference type="Gene3D" id="3.90.70.10">
    <property type="entry name" value="Cysteine proteinases"/>
    <property type="match status" value="3"/>
</dbReference>
<dbReference type="InterPro" id="IPR013128">
    <property type="entry name" value="Peptidase_C1A"/>
</dbReference>
<dbReference type="SMART" id="SM00645">
    <property type="entry name" value="Pept_C1"/>
    <property type="match status" value="1"/>
</dbReference>
<protein>
    <recommendedName>
        <fullName evidence="5">Peptidase C1A papain C-terminal domain-containing protein</fullName>
    </recommendedName>
</protein>
<name>A0AAV1RU96_9ROSI</name>
<dbReference type="SUPFAM" id="SSF54001">
    <property type="entry name" value="Cysteine proteinases"/>
    <property type="match status" value="1"/>
</dbReference>
<dbReference type="GO" id="GO:0008234">
    <property type="term" value="F:cysteine-type peptidase activity"/>
    <property type="evidence" value="ECO:0007669"/>
    <property type="project" value="UniProtKB-KW"/>
</dbReference>
<evidence type="ECO:0000256" key="4">
    <source>
        <dbReference type="ARBA" id="ARBA00022807"/>
    </source>
</evidence>
<dbReference type="Pfam" id="PF00112">
    <property type="entry name" value="Peptidase_C1"/>
    <property type="match status" value="1"/>
</dbReference>
<proteinExistence type="inferred from homology"/>
<evidence type="ECO:0000256" key="3">
    <source>
        <dbReference type="ARBA" id="ARBA00022801"/>
    </source>
</evidence>
<reference evidence="6 7" key="1">
    <citation type="submission" date="2024-01" db="EMBL/GenBank/DDBJ databases">
        <authorList>
            <person name="Waweru B."/>
        </authorList>
    </citation>
    <scope>NUCLEOTIDE SEQUENCE [LARGE SCALE GENOMIC DNA]</scope>
</reference>
<accession>A0AAV1RU96</accession>
<keyword evidence="7" id="KW-1185">Reference proteome</keyword>
<dbReference type="Proteomes" id="UP001314170">
    <property type="component" value="Unassembled WGS sequence"/>
</dbReference>
<evidence type="ECO:0000259" key="5">
    <source>
        <dbReference type="SMART" id="SM00645"/>
    </source>
</evidence>
<keyword evidence="2" id="KW-0645">Protease</keyword>
<evidence type="ECO:0000313" key="7">
    <source>
        <dbReference type="Proteomes" id="UP001314170"/>
    </source>
</evidence>
<comment type="caution">
    <text evidence="6">The sequence shown here is derived from an EMBL/GenBank/DDBJ whole genome shotgun (WGS) entry which is preliminary data.</text>
</comment>
<sequence length="418" mass="47932">MRRLAVKRRMVKEMEPYEIGIKRSYIAYDLMAVIVRVFRWMVEIERKRDSLEFAEKQQQQLRLSLPKDTHSIQKKSLPATEELSSHTRKWVNETCSIAVFPQIDGCRWLINYPSTSPRKVYASGPRHFYPNLDTLPESMDWRSKGAIMKIKDQTDTNSCTAQTLTSCMESLIFMQTGEKVILSAKEIVDCCEEFDFETEADYPWTKEYSPCRLDAFNSTKKFYIDGYATVPVQNESWMELAIAQQPVAVELWLVKEDYESYKEDKKCAKGYKGCLVHSLVPFLIAIGRMGSGGYSGEFSEMDGEIGFSKDELGTGRDARKNSSLPSKGIYSTEYKFDYVLHMMAAIGYNSQAWIFLNSRGVGYGVDGCMYVKRGMDLERYPEGIGRVSLNVTYPIMNGVITPLTQYPDSRGKVVWYSR</sequence>
<gene>
    <name evidence="6" type="ORF">DCAF_LOCUS15357</name>
</gene>
<evidence type="ECO:0000256" key="2">
    <source>
        <dbReference type="ARBA" id="ARBA00022670"/>
    </source>
</evidence>
<keyword evidence="4" id="KW-0788">Thiol protease</keyword>
<dbReference type="InterPro" id="IPR038765">
    <property type="entry name" value="Papain-like_cys_pep_sf"/>
</dbReference>
<feature type="domain" description="Peptidase C1A papain C-terminal" evidence="5">
    <location>
        <begin position="135"/>
        <end position="395"/>
    </location>
</feature>
<dbReference type="PANTHER" id="PTHR12411">
    <property type="entry name" value="CYSTEINE PROTEASE FAMILY C1-RELATED"/>
    <property type="match status" value="1"/>
</dbReference>
<evidence type="ECO:0000256" key="1">
    <source>
        <dbReference type="ARBA" id="ARBA00008455"/>
    </source>
</evidence>
<comment type="similarity">
    <text evidence="1">Belongs to the peptidase C1 family.</text>
</comment>
<evidence type="ECO:0000313" key="6">
    <source>
        <dbReference type="EMBL" id="CAK7340276.1"/>
    </source>
</evidence>
<dbReference type="EMBL" id="CAWUPB010001159">
    <property type="protein sequence ID" value="CAK7340276.1"/>
    <property type="molecule type" value="Genomic_DNA"/>
</dbReference>
<dbReference type="AlphaFoldDB" id="A0AAV1RU96"/>